<feature type="region of interest" description="Disordered" evidence="1">
    <location>
        <begin position="204"/>
        <end position="262"/>
    </location>
</feature>
<sequence>MTTVVLEGDEIDELLARVSSEHGPQARVVRAEKVRVGGVAGFFARQRFEVVVEVDDDAAGHEDEGPAADAADEEEDDVRARQQDGAGADARREEVLEDLFDSPIARALVRAQVLDDAVPPADAAERAGRAPDGAPRAASAGAPASGGMGALLDAADAEDAHRPGPTPVAGSGRHAVPSQPLEPGRPVSTESAAFAAVLDAVRDAAEPDAGLRGRTDERAADRVDERAAEAPVPHDAGAPAGGAARGGGDDVGPAAGPDPVPAGAAVAELMGLLAARHAAARAGGASPDQPPSADPSHDEPDRDEPGPEEPATEQGAGAAPQEAADGPAPVAATPVAATPAATPVVAASGSTPAGDDEGVRPRAAAAGLPPHLLDALPAGAGASDLREVLAALPAVPALPDGDGDLVVVVGAPRDALVVARSVASRLGLGPDGVVVAARPGGGVLRGEVVRDAAAARRAAATVRLGDAPGVVVVQADHDPDDVRWARHVVTALRADQVHAVVDATRKPTDTDRWFDAVLAGDPDAVHVVRAAGSADPGTVLGLDLPVAGVDGGPAGPDAWVGLLLREPVAPPVDAPVRTRRRRACAPGPR</sequence>
<reference evidence="2 3" key="1">
    <citation type="journal article" date="2017" name="Int. J. Syst. Evol. Microbiol.">
        <title>Pseudokineococcus basanitobsidens sp. nov., isolated from volcanic rock.</title>
        <authorList>
            <person name="Lee D.W."/>
            <person name="Park M.Y."/>
            <person name="Kim J.J."/>
            <person name="Kim B.S."/>
        </authorList>
    </citation>
    <scope>NUCLEOTIDE SEQUENCE [LARGE SCALE GENOMIC DNA]</scope>
    <source>
        <strain evidence="2 3">DSM 103726</strain>
    </source>
</reference>
<evidence type="ECO:0000313" key="2">
    <source>
        <dbReference type="EMBL" id="MEJ5944079.1"/>
    </source>
</evidence>
<proteinExistence type="predicted"/>
<feature type="compositionally biased region" description="Low complexity" evidence="1">
    <location>
        <begin position="130"/>
        <end position="143"/>
    </location>
</feature>
<feature type="region of interest" description="Disordered" evidence="1">
    <location>
        <begin position="277"/>
        <end position="329"/>
    </location>
</feature>
<organism evidence="2 3">
    <name type="scientific">Pseudokineococcus basanitobsidens</name>
    <dbReference type="NCBI Taxonomy" id="1926649"/>
    <lineage>
        <taxon>Bacteria</taxon>
        <taxon>Bacillati</taxon>
        <taxon>Actinomycetota</taxon>
        <taxon>Actinomycetes</taxon>
        <taxon>Kineosporiales</taxon>
        <taxon>Kineosporiaceae</taxon>
        <taxon>Pseudokineococcus</taxon>
    </lineage>
</organism>
<protein>
    <submittedName>
        <fullName evidence="2">Uncharacterized protein</fullName>
    </submittedName>
</protein>
<accession>A0ABU8RG89</accession>
<evidence type="ECO:0000313" key="3">
    <source>
        <dbReference type="Proteomes" id="UP001387100"/>
    </source>
</evidence>
<gene>
    <name evidence="2" type="ORF">WDZ17_02040</name>
</gene>
<dbReference type="EMBL" id="JBBIAA010000001">
    <property type="protein sequence ID" value="MEJ5944079.1"/>
    <property type="molecule type" value="Genomic_DNA"/>
</dbReference>
<feature type="compositionally biased region" description="Basic and acidic residues" evidence="1">
    <location>
        <begin position="204"/>
        <end position="228"/>
    </location>
</feature>
<dbReference type="Proteomes" id="UP001387100">
    <property type="component" value="Unassembled WGS sequence"/>
</dbReference>
<feature type="compositionally biased region" description="Low complexity" evidence="1">
    <location>
        <begin position="277"/>
        <end position="287"/>
    </location>
</feature>
<feature type="region of interest" description="Disordered" evidence="1">
    <location>
        <begin position="120"/>
        <end position="190"/>
    </location>
</feature>
<feature type="compositionally biased region" description="Gly residues" evidence="1">
    <location>
        <begin position="239"/>
        <end position="250"/>
    </location>
</feature>
<feature type="region of interest" description="Disordered" evidence="1">
    <location>
        <begin position="55"/>
        <end position="94"/>
    </location>
</feature>
<keyword evidence="3" id="KW-1185">Reference proteome</keyword>
<name>A0ABU8RG89_9ACTN</name>
<feature type="compositionally biased region" description="Basic and acidic residues" evidence="1">
    <location>
        <begin position="295"/>
        <end position="305"/>
    </location>
</feature>
<feature type="compositionally biased region" description="Low complexity" evidence="1">
    <location>
        <begin position="251"/>
        <end position="262"/>
    </location>
</feature>
<feature type="compositionally biased region" description="Low complexity" evidence="1">
    <location>
        <begin position="229"/>
        <end position="238"/>
    </location>
</feature>
<evidence type="ECO:0000256" key="1">
    <source>
        <dbReference type="SAM" id="MobiDB-lite"/>
    </source>
</evidence>
<comment type="caution">
    <text evidence="2">The sequence shown here is derived from an EMBL/GenBank/DDBJ whole genome shotgun (WGS) entry which is preliminary data.</text>
</comment>
<feature type="compositionally biased region" description="Low complexity" evidence="1">
    <location>
        <begin position="312"/>
        <end position="329"/>
    </location>
</feature>
<dbReference type="RefSeq" id="WP_339573469.1">
    <property type="nucleotide sequence ID" value="NZ_JBBIAA010000001.1"/>
</dbReference>